<dbReference type="AlphaFoldDB" id="A0AAW5BWR9"/>
<dbReference type="EMBL" id="JAAITT010000016">
    <property type="protein sequence ID" value="NSJ49584.1"/>
    <property type="molecule type" value="Genomic_DNA"/>
</dbReference>
<dbReference type="InterPro" id="IPR027417">
    <property type="entry name" value="P-loop_NTPase"/>
</dbReference>
<dbReference type="GO" id="GO:0019843">
    <property type="term" value="F:rRNA binding"/>
    <property type="evidence" value="ECO:0007669"/>
    <property type="project" value="UniProtKB-KW"/>
</dbReference>
<dbReference type="GO" id="GO:0005737">
    <property type="term" value="C:cytoplasm"/>
    <property type="evidence" value="ECO:0007669"/>
    <property type="project" value="UniProtKB-SubCell"/>
</dbReference>
<evidence type="ECO:0000313" key="14">
    <source>
        <dbReference type="EMBL" id="NSJ49584.1"/>
    </source>
</evidence>
<dbReference type="GO" id="GO:0046872">
    <property type="term" value="F:metal ion binding"/>
    <property type="evidence" value="ECO:0007669"/>
    <property type="project" value="UniProtKB-KW"/>
</dbReference>
<reference evidence="13" key="3">
    <citation type="submission" date="2022-01" db="EMBL/GenBank/DDBJ databases">
        <title>Collection of gut derived symbiotic bacterial strains cultured from healthy donors.</title>
        <authorList>
            <person name="Lin H."/>
            <person name="Kohout C."/>
            <person name="Waligurski E."/>
            <person name="Pamer E.G."/>
        </authorList>
    </citation>
    <scope>NUCLEOTIDE SEQUENCE</scope>
    <source>
        <strain evidence="13">DFI.6.55</strain>
    </source>
</reference>
<evidence type="ECO:0000256" key="10">
    <source>
        <dbReference type="HAMAP-Rule" id="MF_01820"/>
    </source>
</evidence>
<evidence type="ECO:0000256" key="1">
    <source>
        <dbReference type="ARBA" id="ARBA00022490"/>
    </source>
</evidence>
<keyword evidence="9 10" id="KW-0342">GTP-binding</keyword>
<evidence type="ECO:0000256" key="4">
    <source>
        <dbReference type="ARBA" id="ARBA00022730"/>
    </source>
</evidence>
<feature type="binding site" evidence="10">
    <location>
        <begin position="165"/>
        <end position="173"/>
    </location>
    <ligand>
        <name>GTP</name>
        <dbReference type="ChEBI" id="CHEBI:37565"/>
    </ligand>
</feature>
<protein>
    <recommendedName>
        <fullName evidence="10">Small ribosomal subunit biogenesis GTPase RsgA</fullName>
        <ecNumber evidence="10">3.6.1.-</ecNumber>
    </recommendedName>
</protein>
<dbReference type="Proteomes" id="UP001299608">
    <property type="component" value="Unassembled WGS sequence"/>
</dbReference>
<dbReference type="Gene3D" id="3.40.50.300">
    <property type="entry name" value="P-loop containing nucleotide triphosphate hydrolases"/>
    <property type="match status" value="1"/>
</dbReference>
<dbReference type="Proteomes" id="UP000669239">
    <property type="component" value="Unassembled WGS sequence"/>
</dbReference>
<dbReference type="GO" id="GO:0003924">
    <property type="term" value="F:GTPase activity"/>
    <property type="evidence" value="ECO:0007669"/>
    <property type="project" value="UniProtKB-UniRule"/>
</dbReference>
<feature type="binding site" evidence="10">
    <location>
        <position position="247"/>
    </location>
    <ligand>
        <name>Zn(2+)</name>
        <dbReference type="ChEBI" id="CHEBI:29105"/>
    </ligand>
</feature>
<evidence type="ECO:0000256" key="8">
    <source>
        <dbReference type="ARBA" id="ARBA00022884"/>
    </source>
</evidence>
<keyword evidence="15" id="KW-1185">Reference proteome</keyword>
<reference evidence="14" key="2">
    <citation type="submission" date="2020-02" db="EMBL/GenBank/DDBJ databases">
        <authorList>
            <person name="Littmann E."/>
            <person name="Sorbara M."/>
        </authorList>
    </citation>
    <scope>NUCLEOTIDE SEQUENCE</scope>
    <source>
        <strain evidence="14">MSK.1.17</strain>
    </source>
</reference>
<proteinExistence type="inferred from homology"/>
<keyword evidence="7 10" id="KW-0862">Zinc</keyword>
<dbReference type="EC" id="3.6.1.-" evidence="10"/>
<keyword evidence="2 10" id="KW-0690">Ribosome biogenesis</keyword>
<reference evidence="14 15" key="1">
    <citation type="journal article" date="2020" name="Cell Host Microbe">
        <title>Functional and Genomic Variation between Human-Derived Isolates of Lachnospiraceae Reveals Inter- and Intra-Species Diversity.</title>
        <authorList>
            <person name="Sorbara M.T."/>
            <person name="Littmann E.R."/>
            <person name="Fontana E."/>
            <person name="Moody T.U."/>
            <person name="Kohout C.E."/>
            <person name="Gjonbalaj M."/>
            <person name="Eaton V."/>
            <person name="Seok R."/>
            <person name="Leiner I.M."/>
            <person name="Pamer E.G."/>
        </authorList>
    </citation>
    <scope>NUCLEOTIDE SEQUENCE [LARGE SCALE GENOMIC DNA]</scope>
    <source>
        <strain evidence="14 15">MSK.1.17</strain>
    </source>
</reference>
<sequence>MTGKIIKGIAGFYYVHDGKDRVYECKAKGIFRNKKIKPLVGDNVEFSVLDEAGGEGNIDAILPRSNALVRPAVANIDQALVVFALTHPSPNLNLLDRFLVMMEIQQVPVIICFNKMDLGDDGLMETYRSIYEAAGYEVKFISAIDETGVEEVRKILRGKTSVLAGPSGVGKSSLTNCIQPRAAMETGDISRKIERGKHTTRHSQLFYVEENTYMMDTPGFSSMFTPDLEEGDLKDYFPEFARYEQDCRFLGCVHVGEKVCGVKEARKDGRLSRSRYENYLLMYEELKKKRRY</sequence>
<dbReference type="PANTHER" id="PTHR32120:SF11">
    <property type="entry name" value="SMALL RIBOSOMAL SUBUNIT BIOGENESIS GTPASE RSGA 1, MITOCHONDRIAL-RELATED"/>
    <property type="match status" value="1"/>
</dbReference>
<dbReference type="SUPFAM" id="SSF52540">
    <property type="entry name" value="P-loop containing nucleoside triphosphate hydrolases"/>
    <property type="match status" value="1"/>
</dbReference>
<dbReference type="Pfam" id="PF03193">
    <property type="entry name" value="RsgA_GTPase"/>
    <property type="match status" value="1"/>
</dbReference>
<dbReference type="SUPFAM" id="SSF50249">
    <property type="entry name" value="Nucleic acid-binding proteins"/>
    <property type="match status" value="1"/>
</dbReference>
<feature type="domain" description="CP-type G" evidence="12">
    <location>
        <begin position="65"/>
        <end position="223"/>
    </location>
</feature>
<comment type="similarity">
    <text evidence="10">Belongs to the TRAFAC class YlqF/YawG GTPase family. RsgA subfamily.</text>
</comment>
<keyword evidence="4 10" id="KW-0699">rRNA-binding</keyword>
<dbReference type="PROSITE" id="PS50936">
    <property type="entry name" value="ENGC_GTPASE"/>
    <property type="match status" value="1"/>
</dbReference>
<evidence type="ECO:0000259" key="12">
    <source>
        <dbReference type="PROSITE" id="PS51721"/>
    </source>
</evidence>
<dbReference type="PROSITE" id="PS51721">
    <property type="entry name" value="G_CP"/>
    <property type="match status" value="1"/>
</dbReference>
<dbReference type="Gene3D" id="1.10.40.50">
    <property type="entry name" value="Probable gtpase engc, domain 3"/>
    <property type="match status" value="1"/>
</dbReference>
<keyword evidence="8 10" id="KW-0694">RNA-binding</keyword>
<comment type="cofactor">
    <cofactor evidence="10">
        <name>Zn(2+)</name>
        <dbReference type="ChEBI" id="CHEBI:29105"/>
    </cofactor>
    <text evidence="10">Binds 1 zinc ion per subunit.</text>
</comment>
<dbReference type="PANTHER" id="PTHR32120">
    <property type="entry name" value="SMALL RIBOSOMAL SUBUNIT BIOGENESIS GTPASE RSGA"/>
    <property type="match status" value="1"/>
</dbReference>
<feature type="binding site" evidence="10">
    <location>
        <position position="260"/>
    </location>
    <ligand>
        <name>Zn(2+)</name>
        <dbReference type="ChEBI" id="CHEBI:29105"/>
    </ligand>
</feature>
<comment type="subcellular location">
    <subcellularLocation>
        <location evidence="10">Cytoplasm</location>
    </subcellularLocation>
</comment>
<evidence type="ECO:0000256" key="7">
    <source>
        <dbReference type="ARBA" id="ARBA00022833"/>
    </source>
</evidence>
<name>A0AAW5BWR9_9FIRM</name>
<dbReference type="EMBL" id="JAKNGE010000004">
    <property type="protein sequence ID" value="MCG4744509.1"/>
    <property type="molecule type" value="Genomic_DNA"/>
</dbReference>
<dbReference type="Gene3D" id="2.40.50.140">
    <property type="entry name" value="Nucleic acid-binding proteins"/>
    <property type="match status" value="1"/>
</dbReference>
<evidence type="ECO:0000256" key="6">
    <source>
        <dbReference type="ARBA" id="ARBA00022801"/>
    </source>
</evidence>
<comment type="caution">
    <text evidence="13">The sequence shown here is derived from an EMBL/GenBank/DDBJ whole genome shotgun (WGS) entry which is preliminary data.</text>
</comment>
<keyword evidence="3 10" id="KW-0479">Metal-binding</keyword>
<evidence type="ECO:0000256" key="5">
    <source>
        <dbReference type="ARBA" id="ARBA00022741"/>
    </source>
</evidence>
<organism evidence="13 16">
    <name type="scientific">Enterocloster aldenensis</name>
    <dbReference type="NCBI Taxonomy" id="358742"/>
    <lineage>
        <taxon>Bacteria</taxon>
        <taxon>Bacillati</taxon>
        <taxon>Bacillota</taxon>
        <taxon>Clostridia</taxon>
        <taxon>Lachnospirales</taxon>
        <taxon>Lachnospiraceae</taxon>
        <taxon>Enterocloster</taxon>
    </lineage>
</organism>
<evidence type="ECO:0000259" key="11">
    <source>
        <dbReference type="PROSITE" id="PS50936"/>
    </source>
</evidence>
<comment type="function">
    <text evidence="10">One of several proteins that assist in the late maturation steps of the functional core of the 30S ribosomal subunit. Helps release RbfA from mature subunits. May play a role in the assembly of ribosomal proteins into the subunit. Circularly permuted GTPase that catalyzes slow GTP hydrolysis, GTPase activity is stimulated by the 30S ribosomal subunit.</text>
</comment>
<dbReference type="InterPro" id="IPR004881">
    <property type="entry name" value="Ribosome_biogen_GTPase_RsgA"/>
</dbReference>
<keyword evidence="6 10" id="KW-0378">Hydrolase</keyword>
<evidence type="ECO:0000256" key="3">
    <source>
        <dbReference type="ARBA" id="ARBA00022723"/>
    </source>
</evidence>
<feature type="binding site" evidence="10">
    <location>
        <position position="254"/>
    </location>
    <ligand>
        <name>Zn(2+)</name>
        <dbReference type="ChEBI" id="CHEBI:29105"/>
    </ligand>
</feature>
<accession>A0AAW5BWR9</accession>
<feature type="binding site" evidence="10">
    <location>
        <begin position="114"/>
        <end position="117"/>
    </location>
    <ligand>
        <name>GTP</name>
        <dbReference type="ChEBI" id="CHEBI:37565"/>
    </ligand>
</feature>
<dbReference type="GO" id="GO:0042274">
    <property type="term" value="P:ribosomal small subunit biogenesis"/>
    <property type="evidence" value="ECO:0007669"/>
    <property type="project" value="UniProtKB-UniRule"/>
</dbReference>
<evidence type="ECO:0000313" key="16">
    <source>
        <dbReference type="Proteomes" id="UP001299608"/>
    </source>
</evidence>
<dbReference type="InterPro" id="IPR030378">
    <property type="entry name" value="G_CP_dom"/>
</dbReference>
<dbReference type="CDD" id="cd04466">
    <property type="entry name" value="S1_YloQ_GTPase"/>
    <property type="match status" value="1"/>
</dbReference>
<gene>
    <name evidence="10 13" type="primary">rsgA</name>
    <name evidence="14" type="ORF">G5B36_12875</name>
    <name evidence="13" type="ORF">L0N08_03690</name>
</gene>
<feature type="binding site" evidence="10">
    <location>
        <position position="252"/>
    </location>
    <ligand>
        <name>Zn(2+)</name>
        <dbReference type="ChEBI" id="CHEBI:29105"/>
    </ligand>
</feature>
<evidence type="ECO:0000256" key="2">
    <source>
        <dbReference type="ARBA" id="ARBA00022517"/>
    </source>
</evidence>
<comment type="subunit">
    <text evidence="10">Monomer. Associates with 30S ribosomal subunit, binds 16S rRNA.</text>
</comment>
<dbReference type="HAMAP" id="MF_01820">
    <property type="entry name" value="GTPase_RsgA"/>
    <property type="match status" value="1"/>
</dbReference>
<evidence type="ECO:0000256" key="9">
    <source>
        <dbReference type="ARBA" id="ARBA00023134"/>
    </source>
</evidence>
<keyword evidence="5 10" id="KW-0547">Nucleotide-binding</keyword>
<evidence type="ECO:0000313" key="13">
    <source>
        <dbReference type="EMBL" id="MCG4744509.1"/>
    </source>
</evidence>
<dbReference type="CDD" id="cd01854">
    <property type="entry name" value="YjeQ_EngC"/>
    <property type="match status" value="1"/>
</dbReference>
<dbReference type="InterPro" id="IPR012340">
    <property type="entry name" value="NA-bd_OB-fold"/>
</dbReference>
<feature type="domain" description="EngC GTPase" evidence="11">
    <location>
        <begin position="74"/>
        <end position="221"/>
    </location>
</feature>
<evidence type="ECO:0000313" key="15">
    <source>
        <dbReference type="Proteomes" id="UP000669239"/>
    </source>
</evidence>
<keyword evidence="1 10" id="KW-0963">Cytoplasm</keyword>
<dbReference type="NCBIfam" id="TIGR00157">
    <property type="entry name" value="ribosome small subunit-dependent GTPase A"/>
    <property type="match status" value="1"/>
</dbReference>
<dbReference type="InterPro" id="IPR031944">
    <property type="entry name" value="RsgA_N"/>
</dbReference>
<dbReference type="InterPro" id="IPR010914">
    <property type="entry name" value="RsgA_GTPase_dom"/>
</dbReference>
<dbReference type="GO" id="GO:0005525">
    <property type="term" value="F:GTP binding"/>
    <property type="evidence" value="ECO:0007669"/>
    <property type="project" value="UniProtKB-UniRule"/>
</dbReference>
<dbReference type="Pfam" id="PF16745">
    <property type="entry name" value="RsgA_N"/>
    <property type="match status" value="1"/>
</dbReference>
<dbReference type="RefSeq" id="WP_117560023.1">
    <property type="nucleotide sequence ID" value="NZ_CAXTHN010000018.1"/>
</dbReference>